<dbReference type="OrthoDB" id="194358at2759"/>
<gene>
    <name evidence="4" type="primary">ANK3</name>
    <name evidence="4" type="ORF">SNEC2469_LOCUS6044</name>
</gene>
<dbReference type="Pfam" id="PF12796">
    <property type="entry name" value="Ank_2"/>
    <property type="match status" value="5"/>
</dbReference>
<evidence type="ECO:0000313" key="4">
    <source>
        <dbReference type="EMBL" id="CAE7262523.1"/>
    </source>
</evidence>
<dbReference type="PANTHER" id="PTHR24198">
    <property type="entry name" value="ANKYRIN REPEAT AND PROTEIN KINASE DOMAIN-CONTAINING PROTEIN"/>
    <property type="match status" value="1"/>
</dbReference>
<keyword evidence="5" id="KW-1185">Reference proteome</keyword>
<feature type="repeat" description="ANK" evidence="3">
    <location>
        <begin position="153"/>
        <end position="185"/>
    </location>
</feature>
<keyword evidence="1" id="KW-0677">Repeat</keyword>
<evidence type="ECO:0000313" key="5">
    <source>
        <dbReference type="Proteomes" id="UP000601435"/>
    </source>
</evidence>
<feature type="repeat" description="ANK" evidence="3">
    <location>
        <begin position="497"/>
        <end position="525"/>
    </location>
</feature>
<feature type="repeat" description="ANK" evidence="3">
    <location>
        <begin position="186"/>
        <end position="218"/>
    </location>
</feature>
<keyword evidence="2 3" id="KW-0040">ANK repeat</keyword>
<proteinExistence type="predicted"/>
<name>A0A812MSR9_9DINO</name>
<dbReference type="SUPFAM" id="SSF48403">
    <property type="entry name" value="Ankyrin repeat"/>
    <property type="match status" value="2"/>
</dbReference>
<dbReference type="EMBL" id="CAJNJA010010794">
    <property type="protein sequence ID" value="CAE7262523.1"/>
    <property type="molecule type" value="Genomic_DNA"/>
</dbReference>
<reference evidence="4" key="1">
    <citation type="submission" date="2021-02" db="EMBL/GenBank/DDBJ databases">
        <authorList>
            <person name="Dougan E. K."/>
            <person name="Rhodes N."/>
            <person name="Thang M."/>
            <person name="Chan C."/>
        </authorList>
    </citation>
    <scope>NUCLEOTIDE SEQUENCE</scope>
</reference>
<dbReference type="Pfam" id="PF00023">
    <property type="entry name" value="Ank"/>
    <property type="match status" value="2"/>
</dbReference>
<dbReference type="InterPro" id="IPR036770">
    <property type="entry name" value="Ankyrin_rpt-contain_sf"/>
</dbReference>
<dbReference type="PROSITE" id="PS50088">
    <property type="entry name" value="ANK_REPEAT"/>
    <property type="match status" value="7"/>
</dbReference>
<organism evidence="4 5">
    <name type="scientific">Symbiodinium necroappetens</name>
    <dbReference type="NCBI Taxonomy" id="1628268"/>
    <lineage>
        <taxon>Eukaryota</taxon>
        <taxon>Sar</taxon>
        <taxon>Alveolata</taxon>
        <taxon>Dinophyceae</taxon>
        <taxon>Suessiales</taxon>
        <taxon>Symbiodiniaceae</taxon>
        <taxon>Symbiodinium</taxon>
    </lineage>
</organism>
<evidence type="ECO:0000256" key="3">
    <source>
        <dbReference type="PROSITE-ProRule" id="PRU00023"/>
    </source>
</evidence>
<dbReference type="AlphaFoldDB" id="A0A812MSR9"/>
<evidence type="ECO:0000256" key="2">
    <source>
        <dbReference type="ARBA" id="ARBA00023043"/>
    </source>
</evidence>
<protein>
    <submittedName>
        <fullName evidence="4">ANK3 protein</fullName>
    </submittedName>
</protein>
<feature type="repeat" description="ANK" evidence="3">
    <location>
        <begin position="464"/>
        <end position="496"/>
    </location>
</feature>
<dbReference type="InterPro" id="IPR002110">
    <property type="entry name" value="Ankyrin_rpt"/>
</dbReference>
<sequence length="641" mass="65712">MAEILGRIFNGQQKLQETVARFEQSAASEDTDESTMLHKACRSGDAAATAAILALTSGAGQMSRDGQGLLPADLAILHGHPAAAAAALRGMPLGELNTLSLLLLPLLLPTGARAAPEQASLEAGLRAASATGREAAVRLLLESRASVNAAQEDGATALLLACRPGHCDVLTALLAARADTNRVAASGRAPLHAAAETGRTEMVRLLLQSRANAEALTTKSASSPLALAARAGHLDCVQELLAARTDPTGAHRAAQGSPAWPPLLAAAQHGRDDVVALLLDARASPSVTSSSPLHEAARRGHAQTARLLLSRGAELEARNDQGATALHLAAQQGRAEVVQLLLDCGASLGASTSAGAVALHAAVQLQHLEVAKLLLDARADPEQAVASDGSGGGCRCLHLAAQQGFYDCIQLLVSARANPSAEMRGGFAPLALAARSGHAECCRLLLDLSRAQGELKAVDAPTATGWTPLLLAAKAGHVAAVRQLLDSGASVNLPSRRGRTPLMVAVEACQVEVAEVLLQFGAALSPTLPGGWTVLHLACHVPGNRTTIQQLLRARADANALTEEGWAPLHLAVQSRDESNVQTLLAAEPLEPLSAVWGVPLSPLHVAAEAGSVGIVLLLLQSKVVPVDAAGPSSDVCGSSL</sequence>
<dbReference type="SMART" id="SM00248">
    <property type="entry name" value="ANK"/>
    <property type="match status" value="17"/>
</dbReference>
<feature type="repeat" description="ANK" evidence="3">
    <location>
        <begin position="288"/>
        <end position="320"/>
    </location>
</feature>
<dbReference type="Proteomes" id="UP000601435">
    <property type="component" value="Unassembled WGS sequence"/>
</dbReference>
<dbReference type="Gene3D" id="1.25.40.20">
    <property type="entry name" value="Ankyrin repeat-containing domain"/>
    <property type="match status" value="5"/>
</dbReference>
<evidence type="ECO:0000256" key="1">
    <source>
        <dbReference type="ARBA" id="ARBA00022737"/>
    </source>
</evidence>
<dbReference type="PANTHER" id="PTHR24198:SF165">
    <property type="entry name" value="ANKYRIN REPEAT-CONTAINING PROTEIN-RELATED"/>
    <property type="match status" value="1"/>
</dbReference>
<feature type="repeat" description="ANK" evidence="3">
    <location>
        <begin position="321"/>
        <end position="353"/>
    </location>
</feature>
<feature type="repeat" description="ANK" evidence="3">
    <location>
        <begin position="354"/>
        <end position="386"/>
    </location>
</feature>
<accession>A0A812MSR9</accession>
<dbReference type="PRINTS" id="PR01415">
    <property type="entry name" value="ANKYRIN"/>
</dbReference>
<dbReference type="PROSITE" id="PS50297">
    <property type="entry name" value="ANK_REP_REGION"/>
    <property type="match status" value="7"/>
</dbReference>
<comment type="caution">
    <text evidence="4">The sequence shown here is derived from an EMBL/GenBank/DDBJ whole genome shotgun (WGS) entry which is preliminary data.</text>
</comment>